<proteinExistence type="predicted"/>
<keyword evidence="1" id="KW-1133">Transmembrane helix</keyword>
<dbReference type="AlphaFoldDB" id="A0A1H7MQ19"/>
<name>A0A1H7MQ19_STRJI</name>
<sequence>MYTERRRLSENFLEVRWELPEMVRQPPCLRRSIAKTWSMAPTVLLFALVAAISTRRPAFPMYAAFLIGSEPGASIAAR</sequence>
<reference evidence="3" key="1">
    <citation type="submission" date="2016-10" db="EMBL/GenBank/DDBJ databases">
        <authorList>
            <person name="Varghese N."/>
        </authorList>
    </citation>
    <scope>NUCLEOTIDE SEQUENCE [LARGE SCALE GENOMIC DNA]</scope>
    <source>
        <strain evidence="3">DSM 45096 / BCRC 16803 / CGMCC 4.1857 / CIP 109030 / JCM 12277 / KCTC 19219 / NBRC 100920 / 33214</strain>
    </source>
</reference>
<accession>A0A1H7MQ19</accession>
<keyword evidence="1" id="KW-0472">Membrane</keyword>
<organism evidence="2 3">
    <name type="scientific">Streptacidiphilus jiangxiensis</name>
    <dbReference type="NCBI Taxonomy" id="235985"/>
    <lineage>
        <taxon>Bacteria</taxon>
        <taxon>Bacillati</taxon>
        <taxon>Actinomycetota</taxon>
        <taxon>Actinomycetes</taxon>
        <taxon>Kitasatosporales</taxon>
        <taxon>Streptomycetaceae</taxon>
        <taxon>Streptacidiphilus</taxon>
    </lineage>
</organism>
<keyword evidence="1" id="KW-0812">Transmembrane</keyword>
<evidence type="ECO:0000313" key="3">
    <source>
        <dbReference type="Proteomes" id="UP000183015"/>
    </source>
</evidence>
<dbReference type="STRING" id="235985.SAMN05414137_1063"/>
<evidence type="ECO:0000313" key="2">
    <source>
        <dbReference type="EMBL" id="SEL13332.1"/>
    </source>
</evidence>
<protein>
    <submittedName>
        <fullName evidence="2">Uncharacterized protein</fullName>
    </submittedName>
</protein>
<evidence type="ECO:0000256" key="1">
    <source>
        <dbReference type="SAM" id="Phobius"/>
    </source>
</evidence>
<gene>
    <name evidence="2" type="ORF">SAMN05414137_1063</name>
</gene>
<keyword evidence="3" id="KW-1185">Reference proteome</keyword>
<dbReference type="EMBL" id="FOAZ01000006">
    <property type="protein sequence ID" value="SEL13332.1"/>
    <property type="molecule type" value="Genomic_DNA"/>
</dbReference>
<dbReference type="Proteomes" id="UP000183015">
    <property type="component" value="Unassembled WGS sequence"/>
</dbReference>
<feature type="transmembrane region" description="Helical" evidence="1">
    <location>
        <begin position="32"/>
        <end position="53"/>
    </location>
</feature>